<accession>A0AAD4CLF8</accession>
<organism evidence="2 3">
    <name type="scientific">Aspergillus nanangensis</name>
    <dbReference type="NCBI Taxonomy" id="2582783"/>
    <lineage>
        <taxon>Eukaryota</taxon>
        <taxon>Fungi</taxon>
        <taxon>Dikarya</taxon>
        <taxon>Ascomycota</taxon>
        <taxon>Pezizomycotina</taxon>
        <taxon>Eurotiomycetes</taxon>
        <taxon>Eurotiomycetidae</taxon>
        <taxon>Eurotiales</taxon>
        <taxon>Aspergillaceae</taxon>
        <taxon>Aspergillus</taxon>
        <taxon>Aspergillus subgen. Circumdati</taxon>
    </lineage>
</organism>
<dbReference type="EMBL" id="VCAU01000045">
    <property type="protein sequence ID" value="KAF9888601.1"/>
    <property type="molecule type" value="Genomic_DNA"/>
</dbReference>
<dbReference type="Proteomes" id="UP001194746">
    <property type="component" value="Unassembled WGS sequence"/>
</dbReference>
<feature type="chain" id="PRO_5042219811" evidence="1">
    <location>
        <begin position="20"/>
        <end position="151"/>
    </location>
</feature>
<gene>
    <name evidence="2" type="ORF">FE257_008533</name>
</gene>
<evidence type="ECO:0000313" key="3">
    <source>
        <dbReference type="Proteomes" id="UP001194746"/>
    </source>
</evidence>
<feature type="signal peptide" evidence="1">
    <location>
        <begin position="1"/>
        <end position="19"/>
    </location>
</feature>
<dbReference type="PROSITE" id="PS51257">
    <property type="entry name" value="PROKAR_LIPOPROTEIN"/>
    <property type="match status" value="1"/>
</dbReference>
<protein>
    <submittedName>
        <fullName evidence="2">Uncharacterized protein</fullName>
    </submittedName>
</protein>
<dbReference type="AlphaFoldDB" id="A0AAD4CLF8"/>
<name>A0AAD4CLF8_ASPNN</name>
<reference evidence="2" key="1">
    <citation type="journal article" date="2019" name="Beilstein J. Org. Chem.">
        <title>Nanangenines: drimane sesquiterpenoids as the dominant metabolite cohort of a novel Australian fungus, Aspergillus nanangensis.</title>
        <authorList>
            <person name="Lacey H.J."/>
            <person name="Gilchrist C.L.M."/>
            <person name="Crombie A."/>
            <person name="Kalaitzis J.A."/>
            <person name="Vuong D."/>
            <person name="Rutledge P.J."/>
            <person name="Turner P."/>
            <person name="Pitt J.I."/>
            <person name="Lacey E."/>
            <person name="Chooi Y.H."/>
            <person name="Piggott A.M."/>
        </authorList>
    </citation>
    <scope>NUCLEOTIDE SEQUENCE</scope>
    <source>
        <strain evidence="2">MST-FP2251</strain>
    </source>
</reference>
<comment type="caution">
    <text evidence="2">The sequence shown here is derived from an EMBL/GenBank/DDBJ whole genome shotgun (WGS) entry which is preliminary data.</text>
</comment>
<evidence type="ECO:0000256" key="1">
    <source>
        <dbReference type="SAM" id="SignalP"/>
    </source>
</evidence>
<sequence length="151" mass="16479">MFGKYISLLPLALASCSISAPLAHKDKAPSSNGPPETIYLSNCNVHNSIMRSAMFYYPAGAESVHGELPESGNHAGIAGDTIVTWEGNFIRGVFGSGVVFTSQITAGPHLPLNHSGDGFTYTRNFNCYRDYDRVLFTAPHWGTCYSIYYCQ</sequence>
<reference evidence="2" key="2">
    <citation type="submission" date="2020-02" db="EMBL/GenBank/DDBJ databases">
        <authorList>
            <person name="Gilchrist C.L.M."/>
            <person name="Chooi Y.-H."/>
        </authorList>
    </citation>
    <scope>NUCLEOTIDE SEQUENCE</scope>
    <source>
        <strain evidence="2">MST-FP2251</strain>
    </source>
</reference>
<keyword evidence="3" id="KW-1185">Reference proteome</keyword>
<evidence type="ECO:0000313" key="2">
    <source>
        <dbReference type="EMBL" id="KAF9888601.1"/>
    </source>
</evidence>
<proteinExistence type="predicted"/>
<keyword evidence="1" id="KW-0732">Signal</keyword>